<evidence type="ECO:0000256" key="14">
    <source>
        <dbReference type="ARBA" id="ARBA00023136"/>
    </source>
</evidence>
<evidence type="ECO:0000256" key="10">
    <source>
        <dbReference type="ARBA" id="ARBA00022777"/>
    </source>
</evidence>
<dbReference type="SMART" id="SM00304">
    <property type="entry name" value="HAMP"/>
    <property type="match status" value="1"/>
</dbReference>
<dbReference type="SMART" id="SM00387">
    <property type="entry name" value="HATPase_c"/>
    <property type="match status" value="1"/>
</dbReference>
<dbReference type="AlphaFoldDB" id="A0A4U0PKV4"/>
<dbReference type="InterPro" id="IPR004358">
    <property type="entry name" value="Sig_transdc_His_kin-like_C"/>
</dbReference>
<sequence>MQRRSIGALIERWLPGTLSGRMALLVVVGLIAMQLPGFLLFSHQRVQFDQERATRLVIERSLDLLAIAQPGTLEGQDPRLLAARGFALLNAAHNVPNDAALHRELLAAAPAGSQLAQQVLASRIAVYRAPGYLTARLQLPDGQVVTFRQNTRPPGPPPGMAGPAGLRLPWPVLLDFLSRSAVVMILALWAVRWLSRPLTALSAAAERIGRNLQTPPLTEAGPAEVRHAARAFNQMQARLKRVMDEQTRILAAVSHDLKTPLTRLRLRAESVEDETQRDKIVRDLSEMETMLDSTLDFLRGESWREATVPVDINALLAALTDDATATSAGRVTLSGQARLPYPAQPLALKRCVENLLHNGLKYGGGEVEIMVVDSMQRLQIILRDHGPGVPETMHERVFEPFYRLDSSRNRDTGGTGLGLSIARSIARAHGGDVALANGELGLVATLWLPR</sequence>
<dbReference type="SUPFAM" id="SSF47384">
    <property type="entry name" value="Homodimeric domain of signal transducing histidine kinase"/>
    <property type="match status" value="1"/>
</dbReference>
<dbReference type="Gene3D" id="3.30.565.10">
    <property type="entry name" value="Histidine kinase-like ATPase, C-terminal domain"/>
    <property type="match status" value="1"/>
</dbReference>
<dbReference type="InterPro" id="IPR003594">
    <property type="entry name" value="HATPase_dom"/>
</dbReference>
<name>A0A4U0PKV4_9NEIS</name>
<evidence type="ECO:0000259" key="17">
    <source>
        <dbReference type="PROSITE" id="PS50885"/>
    </source>
</evidence>
<evidence type="ECO:0000259" key="16">
    <source>
        <dbReference type="PROSITE" id="PS50109"/>
    </source>
</evidence>
<keyword evidence="9" id="KW-0547">Nucleotide-binding</keyword>
<dbReference type="InterPro" id="IPR003660">
    <property type="entry name" value="HAMP_dom"/>
</dbReference>
<evidence type="ECO:0000313" key="19">
    <source>
        <dbReference type="Proteomes" id="UP000310016"/>
    </source>
</evidence>
<feature type="domain" description="Histidine kinase" evidence="16">
    <location>
        <begin position="252"/>
        <end position="450"/>
    </location>
</feature>
<evidence type="ECO:0000256" key="13">
    <source>
        <dbReference type="ARBA" id="ARBA00023012"/>
    </source>
</evidence>
<dbReference type="PROSITE" id="PS50109">
    <property type="entry name" value="HIS_KIN"/>
    <property type="match status" value="1"/>
</dbReference>
<dbReference type="OrthoDB" id="9804645at2"/>
<accession>A0A4U0PKV4</accession>
<keyword evidence="19" id="KW-1185">Reference proteome</keyword>
<evidence type="ECO:0000256" key="9">
    <source>
        <dbReference type="ARBA" id="ARBA00022741"/>
    </source>
</evidence>
<dbReference type="CDD" id="cd06225">
    <property type="entry name" value="HAMP"/>
    <property type="match status" value="1"/>
</dbReference>
<dbReference type="GO" id="GO:0000155">
    <property type="term" value="F:phosphorelay sensor kinase activity"/>
    <property type="evidence" value="ECO:0007669"/>
    <property type="project" value="InterPro"/>
</dbReference>
<dbReference type="InterPro" id="IPR050980">
    <property type="entry name" value="2C_sensor_his_kinase"/>
</dbReference>
<dbReference type="PRINTS" id="PR00344">
    <property type="entry name" value="BCTRLSENSOR"/>
</dbReference>
<keyword evidence="8 15" id="KW-0812">Transmembrane</keyword>
<dbReference type="PROSITE" id="PS50885">
    <property type="entry name" value="HAMP"/>
    <property type="match status" value="1"/>
</dbReference>
<evidence type="ECO:0000256" key="6">
    <source>
        <dbReference type="ARBA" id="ARBA00022553"/>
    </source>
</evidence>
<feature type="domain" description="HAMP" evidence="17">
    <location>
        <begin position="192"/>
        <end position="244"/>
    </location>
</feature>
<evidence type="ECO:0000256" key="7">
    <source>
        <dbReference type="ARBA" id="ARBA00022679"/>
    </source>
</evidence>
<dbReference type="Pfam" id="PF00512">
    <property type="entry name" value="HisKA"/>
    <property type="match status" value="1"/>
</dbReference>
<proteinExistence type="predicted"/>
<dbReference type="InterPro" id="IPR036890">
    <property type="entry name" value="HATPase_C_sf"/>
</dbReference>
<dbReference type="CDD" id="cd00082">
    <property type="entry name" value="HisKA"/>
    <property type="match status" value="1"/>
</dbReference>
<dbReference type="EC" id="2.7.13.3" evidence="3"/>
<keyword evidence="10" id="KW-0418">Kinase</keyword>
<keyword evidence="5" id="KW-0997">Cell inner membrane</keyword>
<feature type="transmembrane region" description="Helical" evidence="15">
    <location>
        <begin position="22"/>
        <end position="42"/>
    </location>
</feature>
<dbReference type="GO" id="GO:0005886">
    <property type="term" value="C:plasma membrane"/>
    <property type="evidence" value="ECO:0007669"/>
    <property type="project" value="UniProtKB-SubCell"/>
</dbReference>
<evidence type="ECO:0000256" key="11">
    <source>
        <dbReference type="ARBA" id="ARBA00022840"/>
    </source>
</evidence>
<evidence type="ECO:0000256" key="15">
    <source>
        <dbReference type="SAM" id="Phobius"/>
    </source>
</evidence>
<dbReference type="GO" id="GO:0005524">
    <property type="term" value="F:ATP binding"/>
    <property type="evidence" value="ECO:0007669"/>
    <property type="project" value="UniProtKB-KW"/>
</dbReference>
<dbReference type="InterPro" id="IPR005467">
    <property type="entry name" value="His_kinase_dom"/>
</dbReference>
<comment type="subcellular location">
    <subcellularLocation>
        <location evidence="2">Cell inner membrane</location>
        <topology evidence="2">Multi-pass membrane protein</topology>
    </subcellularLocation>
</comment>
<gene>
    <name evidence="18" type="ORF">FAZ21_15595</name>
</gene>
<organism evidence="18 19">
    <name type="scientific">Chitiniphilus eburneus</name>
    <dbReference type="NCBI Taxonomy" id="2571148"/>
    <lineage>
        <taxon>Bacteria</taxon>
        <taxon>Pseudomonadati</taxon>
        <taxon>Pseudomonadota</taxon>
        <taxon>Betaproteobacteria</taxon>
        <taxon>Neisseriales</taxon>
        <taxon>Chitinibacteraceae</taxon>
        <taxon>Chitiniphilus</taxon>
    </lineage>
</organism>
<dbReference type="PANTHER" id="PTHR44936">
    <property type="entry name" value="SENSOR PROTEIN CREC"/>
    <property type="match status" value="1"/>
</dbReference>
<comment type="caution">
    <text evidence="18">The sequence shown here is derived from an EMBL/GenBank/DDBJ whole genome shotgun (WGS) entry which is preliminary data.</text>
</comment>
<evidence type="ECO:0000256" key="2">
    <source>
        <dbReference type="ARBA" id="ARBA00004429"/>
    </source>
</evidence>
<dbReference type="SUPFAM" id="SSF55874">
    <property type="entry name" value="ATPase domain of HSP90 chaperone/DNA topoisomerase II/histidine kinase"/>
    <property type="match status" value="1"/>
</dbReference>
<dbReference type="Proteomes" id="UP000310016">
    <property type="component" value="Unassembled WGS sequence"/>
</dbReference>
<comment type="catalytic activity">
    <reaction evidence="1">
        <text>ATP + protein L-histidine = ADP + protein N-phospho-L-histidine.</text>
        <dbReference type="EC" id="2.7.13.3"/>
    </reaction>
</comment>
<evidence type="ECO:0000256" key="8">
    <source>
        <dbReference type="ARBA" id="ARBA00022692"/>
    </source>
</evidence>
<evidence type="ECO:0000313" key="18">
    <source>
        <dbReference type="EMBL" id="TJZ68629.1"/>
    </source>
</evidence>
<dbReference type="RefSeq" id="WP_136774372.1">
    <property type="nucleotide sequence ID" value="NZ_CP156074.1"/>
</dbReference>
<evidence type="ECO:0000256" key="5">
    <source>
        <dbReference type="ARBA" id="ARBA00022519"/>
    </source>
</evidence>
<evidence type="ECO:0000256" key="1">
    <source>
        <dbReference type="ARBA" id="ARBA00000085"/>
    </source>
</evidence>
<keyword evidence="6" id="KW-0597">Phosphoprotein</keyword>
<keyword evidence="13" id="KW-0902">Two-component regulatory system</keyword>
<evidence type="ECO:0000256" key="4">
    <source>
        <dbReference type="ARBA" id="ARBA00022475"/>
    </source>
</evidence>
<evidence type="ECO:0000256" key="3">
    <source>
        <dbReference type="ARBA" id="ARBA00012438"/>
    </source>
</evidence>
<dbReference type="InterPro" id="IPR003661">
    <property type="entry name" value="HisK_dim/P_dom"/>
</dbReference>
<keyword evidence="12 15" id="KW-1133">Transmembrane helix</keyword>
<keyword evidence="7" id="KW-0808">Transferase</keyword>
<dbReference type="Pfam" id="PF00672">
    <property type="entry name" value="HAMP"/>
    <property type="match status" value="1"/>
</dbReference>
<dbReference type="SMART" id="SM00388">
    <property type="entry name" value="HisKA"/>
    <property type="match status" value="1"/>
</dbReference>
<keyword evidence="4" id="KW-1003">Cell membrane</keyword>
<keyword evidence="11" id="KW-0067">ATP-binding</keyword>
<keyword evidence="14 15" id="KW-0472">Membrane</keyword>
<dbReference type="PANTHER" id="PTHR44936:SF5">
    <property type="entry name" value="SENSOR HISTIDINE KINASE ENVZ"/>
    <property type="match status" value="1"/>
</dbReference>
<reference evidence="18 19" key="1">
    <citation type="submission" date="2019-04" db="EMBL/GenBank/DDBJ databases">
        <title>Chitiniphilus eburnea sp. nov., a novel chitinolytic bacterium isolated from aquaculture sludge.</title>
        <authorList>
            <person name="Sheng M."/>
        </authorList>
    </citation>
    <scope>NUCLEOTIDE SEQUENCE [LARGE SCALE GENOMIC DNA]</scope>
    <source>
        <strain evidence="18 19">HX-2-15</strain>
    </source>
</reference>
<dbReference type="InterPro" id="IPR036097">
    <property type="entry name" value="HisK_dim/P_sf"/>
</dbReference>
<dbReference type="Pfam" id="PF02518">
    <property type="entry name" value="HATPase_c"/>
    <property type="match status" value="1"/>
</dbReference>
<protein>
    <recommendedName>
        <fullName evidence="3">histidine kinase</fullName>
        <ecNumber evidence="3">2.7.13.3</ecNumber>
    </recommendedName>
</protein>
<dbReference type="Gene3D" id="1.10.287.130">
    <property type="match status" value="1"/>
</dbReference>
<evidence type="ECO:0000256" key="12">
    <source>
        <dbReference type="ARBA" id="ARBA00022989"/>
    </source>
</evidence>
<dbReference type="EMBL" id="SUMF01000023">
    <property type="protein sequence ID" value="TJZ68629.1"/>
    <property type="molecule type" value="Genomic_DNA"/>
</dbReference>